<dbReference type="GO" id="GO:0005737">
    <property type="term" value="C:cytoplasm"/>
    <property type="evidence" value="ECO:0007669"/>
    <property type="project" value="TreeGrafter"/>
</dbReference>
<evidence type="ECO:0000256" key="3">
    <source>
        <dbReference type="ARBA" id="ARBA00023175"/>
    </source>
</evidence>
<proteinExistence type="inferred from homology"/>
<evidence type="ECO:0000256" key="2">
    <source>
        <dbReference type="ARBA" id="ARBA00022840"/>
    </source>
</evidence>
<dbReference type="AlphaFoldDB" id="A0A2G2VP51"/>
<evidence type="ECO:0000256" key="1">
    <source>
        <dbReference type="ARBA" id="ARBA00022741"/>
    </source>
</evidence>
<accession>A0A2G2VP51</accession>
<dbReference type="PROSITE" id="PS50011">
    <property type="entry name" value="PROTEIN_KINASE_DOM"/>
    <property type="match status" value="1"/>
</dbReference>
<organism evidence="7 8">
    <name type="scientific">Capsicum baccatum</name>
    <name type="common">Peruvian pepper</name>
    <dbReference type="NCBI Taxonomy" id="33114"/>
    <lineage>
        <taxon>Eukaryota</taxon>
        <taxon>Viridiplantae</taxon>
        <taxon>Streptophyta</taxon>
        <taxon>Embryophyta</taxon>
        <taxon>Tracheophyta</taxon>
        <taxon>Spermatophyta</taxon>
        <taxon>Magnoliopsida</taxon>
        <taxon>eudicotyledons</taxon>
        <taxon>Gunneridae</taxon>
        <taxon>Pentapetalae</taxon>
        <taxon>asterids</taxon>
        <taxon>lamiids</taxon>
        <taxon>Solanales</taxon>
        <taxon>Solanaceae</taxon>
        <taxon>Solanoideae</taxon>
        <taxon>Capsiceae</taxon>
        <taxon>Capsicum</taxon>
    </lineage>
</organism>
<dbReference type="GO" id="GO:0007018">
    <property type="term" value="P:microtubule-based movement"/>
    <property type="evidence" value="ECO:0007669"/>
    <property type="project" value="InterPro"/>
</dbReference>
<name>A0A2G2VP51_CAPBA</name>
<dbReference type="GO" id="GO:0004674">
    <property type="term" value="F:protein serine/threonine kinase activity"/>
    <property type="evidence" value="ECO:0007669"/>
    <property type="project" value="TreeGrafter"/>
</dbReference>
<dbReference type="InterPro" id="IPR000719">
    <property type="entry name" value="Prot_kinase_dom"/>
</dbReference>
<comment type="similarity">
    <text evidence="4">Belongs to the TRAFAC class myosin-kinesin ATPase superfamily. Kinesin family.</text>
</comment>
<keyword evidence="8" id="KW-1185">Reference proteome</keyword>
<comment type="caution">
    <text evidence="4">Lacks conserved residue(s) required for the propagation of feature annotation.</text>
</comment>
<dbReference type="OrthoDB" id="193931at2759"/>
<dbReference type="STRING" id="33114.A0A2G2VP51"/>
<dbReference type="GO" id="GO:0035556">
    <property type="term" value="P:intracellular signal transduction"/>
    <property type="evidence" value="ECO:0007669"/>
    <property type="project" value="TreeGrafter"/>
</dbReference>
<dbReference type="EMBL" id="MLFT02000011">
    <property type="protein sequence ID" value="PHT34749.1"/>
    <property type="molecule type" value="Genomic_DNA"/>
</dbReference>
<dbReference type="PROSITE" id="PS50067">
    <property type="entry name" value="KINESIN_MOTOR_2"/>
    <property type="match status" value="1"/>
</dbReference>
<keyword evidence="2" id="KW-0067">ATP-binding</keyword>
<keyword evidence="3" id="KW-0505">Motor protein</keyword>
<dbReference type="InterPro" id="IPR011009">
    <property type="entry name" value="Kinase-like_dom_sf"/>
</dbReference>
<gene>
    <name evidence="7" type="ORF">CQW23_26549</name>
</gene>
<dbReference type="GO" id="GO:0003777">
    <property type="term" value="F:microtubule motor activity"/>
    <property type="evidence" value="ECO:0007669"/>
    <property type="project" value="InterPro"/>
</dbReference>
<dbReference type="SUPFAM" id="SSF56112">
    <property type="entry name" value="Protein kinase-like (PK-like)"/>
    <property type="match status" value="1"/>
</dbReference>
<keyword evidence="1" id="KW-0547">Nucleotide-binding</keyword>
<dbReference type="Pfam" id="PF00069">
    <property type="entry name" value="Pkinase"/>
    <property type="match status" value="1"/>
</dbReference>
<feature type="domain" description="Kinesin motor" evidence="6">
    <location>
        <begin position="1"/>
        <end position="186"/>
    </location>
</feature>
<evidence type="ECO:0000313" key="8">
    <source>
        <dbReference type="Proteomes" id="UP000224567"/>
    </source>
</evidence>
<protein>
    <submittedName>
        <fullName evidence="7">Serine/threonine-protein kinase SAPK7</fullName>
    </submittedName>
</protein>
<reference evidence="7 8" key="1">
    <citation type="journal article" date="2017" name="Genome Biol.">
        <title>New reference genome sequences of hot pepper reveal the massive evolution of plant disease-resistance genes by retroduplication.</title>
        <authorList>
            <person name="Kim S."/>
            <person name="Park J."/>
            <person name="Yeom S.I."/>
            <person name="Kim Y.M."/>
            <person name="Seo E."/>
            <person name="Kim K.T."/>
            <person name="Kim M.S."/>
            <person name="Lee J.M."/>
            <person name="Cheong K."/>
            <person name="Shin H.S."/>
            <person name="Kim S.B."/>
            <person name="Han K."/>
            <person name="Lee J."/>
            <person name="Park M."/>
            <person name="Lee H.A."/>
            <person name="Lee H.Y."/>
            <person name="Lee Y."/>
            <person name="Oh S."/>
            <person name="Lee J.H."/>
            <person name="Choi E."/>
            <person name="Choi E."/>
            <person name="Lee S.E."/>
            <person name="Jeon J."/>
            <person name="Kim H."/>
            <person name="Choi G."/>
            <person name="Song H."/>
            <person name="Lee J."/>
            <person name="Lee S.C."/>
            <person name="Kwon J.K."/>
            <person name="Lee H.Y."/>
            <person name="Koo N."/>
            <person name="Hong Y."/>
            <person name="Kim R.W."/>
            <person name="Kang W.H."/>
            <person name="Huh J.H."/>
            <person name="Kang B.C."/>
            <person name="Yang T.J."/>
            <person name="Lee Y.H."/>
            <person name="Bennetzen J.L."/>
            <person name="Choi D."/>
        </authorList>
    </citation>
    <scope>NUCLEOTIDE SEQUENCE [LARGE SCALE GENOMIC DNA]</scope>
    <source>
        <strain evidence="8">cv. PBC81</strain>
    </source>
</reference>
<keyword evidence="7" id="KW-0808">Transferase</keyword>
<evidence type="ECO:0000313" key="7">
    <source>
        <dbReference type="EMBL" id="PHT34749.1"/>
    </source>
</evidence>
<comment type="caution">
    <text evidence="7">The sequence shown here is derived from an EMBL/GenBank/DDBJ whole genome shotgun (WGS) entry which is preliminary data.</text>
</comment>
<sequence length="186" mass="21502">MYLWLWTKTKQSQRGYKGNRGVNYRTLEALFKIAKETSETFTYDIFVSVLEVYNEKIRDILAPPTTSKRLMRHKETNELVAMKYIERGHKIDENVARDINNHKSVQHPNIICFKEVVSTPTHLAIIMEYTAGGERFERICNAGRRSQVQALETASDRNARHLKLENTLVDGSAAPYLKICDFGYSK</sequence>
<dbReference type="InterPro" id="IPR001752">
    <property type="entry name" value="Kinesin_motor_dom"/>
</dbReference>
<dbReference type="PANTHER" id="PTHR24346">
    <property type="entry name" value="MAP/MICROTUBULE AFFINITY-REGULATING KINASE"/>
    <property type="match status" value="1"/>
</dbReference>
<feature type="domain" description="Protein kinase" evidence="5">
    <location>
        <begin position="35"/>
        <end position="186"/>
    </location>
</feature>
<dbReference type="Proteomes" id="UP000224567">
    <property type="component" value="Unassembled WGS sequence"/>
</dbReference>
<evidence type="ECO:0000256" key="4">
    <source>
        <dbReference type="PROSITE-ProRule" id="PRU00283"/>
    </source>
</evidence>
<dbReference type="Gene3D" id="3.30.200.20">
    <property type="entry name" value="Phosphorylase Kinase, domain 1"/>
    <property type="match status" value="1"/>
</dbReference>
<dbReference type="GO" id="GO:0005524">
    <property type="term" value="F:ATP binding"/>
    <property type="evidence" value="ECO:0007669"/>
    <property type="project" value="UniProtKB-KW"/>
</dbReference>
<dbReference type="GO" id="GO:0008017">
    <property type="term" value="F:microtubule binding"/>
    <property type="evidence" value="ECO:0007669"/>
    <property type="project" value="InterPro"/>
</dbReference>
<evidence type="ECO:0000259" key="6">
    <source>
        <dbReference type="PROSITE" id="PS50067"/>
    </source>
</evidence>
<reference evidence="8" key="2">
    <citation type="journal article" date="2017" name="J. Anim. Genet.">
        <title>Multiple reference genome sequences of hot pepper reveal the massive evolution of plant disease resistance genes by retroduplication.</title>
        <authorList>
            <person name="Kim S."/>
            <person name="Park J."/>
            <person name="Yeom S.-I."/>
            <person name="Kim Y.-M."/>
            <person name="Seo E."/>
            <person name="Kim K.-T."/>
            <person name="Kim M.-S."/>
            <person name="Lee J.M."/>
            <person name="Cheong K."/>
            <person name="Shin H.-S."/>
            <person name="Kim S.-B."/>
            <person name="Han K."/>
            <person name="Lee J."/>
            <person name="Park M."/>
            <person name="Lee H.-A."/>
            <person name="Lee H.-Y."/>
            <person name="Lee Y."/>
            <person name="Oh S."/>
            <person name="Lee J.H."/>
            <person name="Choi E."/>
            <person name="Choi E."/>
            <person name="Lee S.E."/>
            <person name="Jeon J."/>
            <person name="Kim H."/>
            <person name="Choi G."/>
            <person name="Song H."/>
            <person name="Lee J."/>
            <person name="Lee S.-C."/>
            <person name="Kwon J.-K."/>
            <person name="Lee H.-Y."/>
            <person name="Koo N."/>
            <person name="Hong Y."/>
            <person name="Kim R.W."/>
            <person name="Kang W.-H."/>
            <person name="Huh J.H."/>
            <person name="Kang B.-C."/>
            <person name="Yang T.-J."/>
            <person name="Lee Y.-H."/>
            <person name="Bennetzen J.L."/>
            <person name="Choi D."/>
        </authorList>
    </citation>
    <scope>NUCLEOTIDE SEQUENCE [LARGE SCALE GENOMIC DNA]</scope>
    <source>
        <strain evidence="8">cv. PBC81</strain>
    </source>
</reference>
<evidence type="ECO:0000259" key="5">
    <source>
        <dbReference type="PROSITE" id="PS50011"/>
    </source>
</evidence>
<dbReference type="PANTHER" id="PTHR24346:SF92">
    <property type="entry name" value="SNF1-RELATED PROTEIN KINASE 2.6"/>
    <property type="match status" value="1"/>
</dbReference>
<keyword evidence="7" id="KW-0418">Kinase</keyword>
<feature type="non-terminal residue" evidence="7">
    <location>
        <position position="186"/>
    </location>
</feature>